<accession>A0A1D2M6F9</accession>
<dbReference type="InterPro" id="IPR042099">
    <property type="entry name" value="ANL_N_sf"/>
</dbReference>
<dbReference type="Pfam" id="PF00501">
    <property type="entry name" value="AMP-binding"/>
    <property type="match status" value="1"/>
</dbReference>
<comment type="caution">
    <text evidence="9">The sequence shown here is derived from an EMBL/GenBank/DDBJ whole genome shotgun (WGS) entry which is preliminary data.</text>
</comment>
<dbReference type="OMA" id="TCAQVER"/>
<dbReference type="GO" id="GO:0005324">
    <property type="term" value="F:long-chain fatty acid transmembrane transporter activity"/>
    <property type="evidence" value="ECO:0007669"/>
    <property type="project" value="TreeGrafter"/>
</dbReference>
<evidence type="ECO:0000256" key="5">
    <source>
        <dbReference type="ARBA" id="ARBA00036527"/>
    </source>
</evidence>
<evidence type="ECO:0000256" key="4">
    <source>
        <dbReference type="ARBA" id="ARBA00022840"/>
    </source>
</evidence>
<evidence type="ECO:0000256" key="7">
    <source>
        <dbReference type="ARBA" id="ARBA00048666"/>
    </source>
</evidence>
<keyword evidence="10" id="KW-1185">Reference proteome</keyword>
<keyword evidence="2" id="KW-0436">Ligase</keyword>
<dbReference type="InterPro" id="IPR000873">
    <property type="entry name" value="AMP-dep_synth/lig_dom"/>
</dbReference>
<feature type="non-terminal residue" evidence="9">
    <location>
        <position position="321"/>
    </location>
</feature>
<keyword evidence="4" id="KW-0067">ATP-binding</keyword>
<dbReference type="PANTHER" id="PTHR43107:SF15">
    <property type="entry name" value="FATTY ACID TRANSPORT PROTEIN 3, ISOFORM A"/>
    <property type="match status" value="1"/>
</dbReference>
<evidence type="ECO:0000259" key="8">
    <source>
        <dbReference type="Pfam" id="PF00501"/>
    </source>
</evidence>
<dbReference type="OrthoDB" id="288590at2759"/>
<evidence type="ECO:0000313" key="10">
    <source>
        <dbReference type="Proteomes" id="UP000094527"/>
    </source>
</evidence>
<evidence type="ECO:0000256" key="2">
    <source>
        <dbReference type="ARBA" id="ARBA00022598"/>
    </source>
</evidence>
<evidence type="ECO:0000313" key="9">
    <source>
        <dbReference type="EMBL" id="ODM88546.1"/>
    </source>
</evidence>
<sequence>HCLLNAGKEPTVVFQGQEPNFTDPVLYLFTSGTTGVPKAVLISHGRLYFITSIASAVKLSMKDVSYSAVPMYHVVGLFGPVWSLCYGTPSVLVVNQPELERSHTLRAMIGGGGLRADVWSGFKTRFGIKSFWILNLEEKVEACGYIPIWLQPIHPIQLVKTNEFTGEILRDNATGFAIQCDDDEPGELIGKIVNGIPMMRFEGYTEKEATEKKIARNVFKKGDKYFLSGDCLTRDKYGYFYFQDRLGDTFRWKGENVATTMVEGVISKLTGMQNNVVYGVKIPAEGLKQSLPKYAMPMFIRIVNDERGLDMRGPSKSKNEG</sequence>
<organism evidence="9 10">
    <name type="scientific">Orchesella cincta</name>
    <name type="common">Springtail</name>
    <name type="synonym">Podura cincta</name>
    <dbReference type="NCBI Taxonomy" id="48709"/>
    <lineage>
        <taxon>Eukaryota</taxon>
        <taxon>Metazoa</taxon>
        <taxon>Ecdysozoa</taxon>
        <taxon>Arthropoda</taxon>
        <taxon>Hexapoda</taxon>
        <taxon>Collembola</taxon>
        <taxon>Entomobryomorpha</taxon>
        <taxon>Entomobryoidea</taxon>
        <taxon>Orchesellidae</taxon>
        <taxon>Orchesellinae</taxon>
        <taxon>Orchesella</taxon>
    </lineage>
</organism>
<comment type="catalytic activity">
    <reaction evidence="5">
        <text>a very long-chain fatty acid + ATP + CoA = a very long-chain fatty acyl-CoA + AMP + diphosphate</text>
        <dbReference type="Rhea" id="RHEA:54536"/>
        <dbReference type="ChEBI" id="CHEBI:30616"/>
        <dbReference type="ChEBI" id="CHEBI:33019"/>
        <dbReference type="ChEBI" id="CHEBI:57287"/>
        <dbReference type="ChEBI" id="CHEBI:58950"/>
        <dbReference type="ChEBI" id="CHEBI:138261"/>
        <dbReference type="ChEBI" id="CHEBI:456215"/>
    </reaction>
    <physiologicalReaction direction="left-to-right" evidence="5">
        <dbReference type="Rhea" id="RHEA:54537"/>
    </physiologicalReaction>
</comment>
<dbReference type="GO" id="GO:0044539">
    <property type="term" value="P:long-chain fatty acid import into cell"/>
    <property type="evidence" value="ECO:0007669"/>
    <property type="project" value="TreeGrafter"/>
</dbReference>
<dbReference type="AlphaFoldDB" id="A0A1D2M6F9"/>
<dbReference type="STRING" id="48709.A0A1D2M6F9"/>
<gene>
    <name evidence="9" type="ORF">Ocin01_18137</name>
</gene>
<dbReference type="GO" id="GO:0004467">
    <property type="term" value="F:long-chain fatty acid-CoA ligase activity"/>
    <property type="evidence" value="ECO:0007669"/>
    <property type="project" value="TreeGrafter"/>
</dbReference>
<keyword evidence="3" id="KW-0547">Nucleotide-binding</keyword>
<evidence type="ECO:0000256" key="1">
    <source>
        <dbReference type="ARBA" id="ARBA00006432"/>
    </source>
</evidence>
<dbReference type="PANTHER" id="PTHR43107">
    <property type="entry name" value="LONG-CHAIN FATTY ACID TRANSPORT PROTEIN"/>
    <property type="match status" value="1"/>
</dbReference>
<dbReference type="PROSITE" id="PS00455">
    <property type="entry name" value="AMP_BINDING"/>
    <property type="match status" value="1"/>
</dbReference>
<dbReference type="SUPFAM" id="SSF56801">
    <property type="entry name" value="Acetyl-CoA synthetase-like"/>
    <property type="match status" value="1"/>
</dbReference>
<dbReference type="GO" id="GO:0005886">
    <property type="term" value="C:plasma membrane"/>
    <property type="evidence" value="ECO:0007669"/>
    <property type="project" value="TreeGrafter"/>
</dbReference>
<evidence type="ECO:0000256" key="6">
    <source>
        <dbReference type="ARBA" id="ARBA00041297"/>
    </source>
</evidence>
<feature type="non-terminal residue" evidence="9">
    <location>
        <position position="1"/>
    </location>
</feature>
<proteinExistence type="inferred from homology"/>
<dbReference type="EMBL" id="LJIJ01003443">
    <property type="protein sequence ID" value="ODM88546.1"/>
    <property type="molecule type" value="Genomic_DNA"/>
</dbReference>
<evidence type="ECO:0000256" key="3">
    <source>
        <dbReference type="ARBA" id="ARBA00022741"/>
    </source>
</evidence>
<dbReference type="InterPro" id="IPR020845">
    <property type="entry name" value="AMP-binding_CS"/>
</dbReference>
<protein>
    <recommendedName>
        <fullName evidence="6">Long-chain-fatty-acid--CoA ligase</fullName>
    </recommendedName>
</protein>
<comment type="similarity">
    <text evidence="1">Belongs to the ATP-dependent AMP-binding enzyme family.</text>
</comment>
<reference evidence="9 10" key="1">
    <citation type="journal article" date="2016" name="Genome Biol. Evol.">
        <title>Gene Family Evolution Reflects Adaptation to Soil Environmental Stressors in the Genome of the Collembolan Orchesella cincta.</title>
        <authorList>
            <person name="Faddeeva-Vakhrusheva A."/>
            <person name="Derks M.F."/>
            <person name="Anvar S.Y."/>
            <person name="Agamennone V."/>
            <person name="Suring W."/>
            <person name="Smit S."/>
            <person name="van Straalen N.M."/>
            <person name="Roelofs D."/>
        </authorList>
    </citation>
    <scope>NUCLEOTIDE SEQUENCE [LARGE SCALE GENOMIC DNA]</scope>
    <source>
        <tissue evidence="9">Mixed pool</tissue>
    </source>
</reference>
<dbReference type="Proteomes" id="UP000094527">
    <property type="component" value="Unassembled WGS sequence"/>
</dbReference>
<feature type="domain" description="AMP-dependent synthetase/ligase" evidence="8">
    <location>
        <begin position="17"/>
        <end position="105"/>
    </location>
</feature>
<dbReference type="GO" id="GO:0005524">
    <property type="term" value="F:ATP binding"/>
    <property type="evidence" value="ECO:0007669"/>
    <property type="project" value="UniProtKB-KW"/>
</dbReference>
<dbReference type="Gene3D" id="3.40.50.12780">
    <property type="entry name" value="N-terminal domain of ligase-like"/>
    <property type="match status" value="2"/>
</dbReference>
<comment type="catalytic activity">
    <reaction evidence="7">
        <text>tetracosanoate + ATP + CoA = tetracosanoyl-CoA + AMP + diphosphate</text>
        <dbReference type="Rhea" id="RHEA:33639"/>
        <dbReference type="ChEBI" id="CHEBI:30616"/>
        <dbReference type="ChEBI" id="CHEBI:31014"/>
        <dbReference type="ChEBI" id="CHEBI:33019"/>
        <dbReference type="ChEBI" id="CHEBI:57287"/>
        <dbReference type="ChEBI" id="CHEBI:65052"/>
        <dbReference type="ChEBI" id="CHEBI:456215"/>
    </reaction>
    <physiologicalReaction direction="left-to-right" evidence="7">
        <dbReference type="Rhea" id="RHEA:33640"/>
    </physiologicalReaction>
</comment>
<dbReference type="GO" id="GO:0005789">
    <property type="term" value="C:endoplasmic reticulum membrane"/>
    <property type="evidence" value="ECO:0007669"/>
    <property type="project" value="TreeGrafter"/>
</dbReference>
<name>A0A1D2M6F9_ORCCI</name>